<dbReference type="KEGG" id="amij:EQM06_09710"/>
<feature type="compositionally biased region" description="Acidic residues" evidence="1">
    <location>
        <begin position="276"/>
        <end position="298"/>
    </location>
</feature>
<dbReference type="GO" id="GO:0006259">
    <property type="term" value="P:DNA metabolic process"/>
    <property type="evidence" value="ECO:0007669"/>
    <property type="project" value="InterPro"/>
</dbReference>
<dbReference type="InterPro" id="IPR018330">
    <property type="entry name" value="RecT_fam"/>
</dbReference>
<reference evidence="2 3" key="1">
    <citation type="submission" date="2019-01" db="EMBL/GenBank/DDBJ databases">
        <title>Draft genomes of a novel of Aminipila strains.</title>
        <authorList>
            <person name="Ma S."/>
        </authorList>
    </citation>
    <scope>NUCLEOTIDE SEQUENCE [LARGE SCALE GENOMIC DNA]</scope>
    <source>
        <strain evidence="3">JN-39</strain>
    </source>
</reference>
<dbReference type="Pfam" id="PF03837">
    <property type="entry name" value="RecT"/>
    <property type="match status" value="1"/>
</dbReference>
<gene>
    <name evidence="2" type="ORF">EQM06_09710</name>
</gene>
<proteinExistence type="predicted"/>
<keyword evidence="3" id="KW-1185">Reference proteome</keyword>
<dbReference type="EMBL" id="CP035281">
    <property type="protein sequence ID" value="QAT44142.1"/>
    <property type="molecule type" value="Genomic_DNA"/>
</dbReference>
<dbReference type="GO" id="GO:0003677">
    <property type="term" value="F:DNA binding"/>
    <property type="evidence" value="ECO:0007669"/>
    <property type="project" value="InterPro"/>
</dbReference>
<dbReference type="OrthoDB" id="1045432at2"/>
<evidence type="ECO:0000256" key="1">
    <source>
        <dbReference type="SAM" id="MobiDB-lite"/>
    </source>
</evidence>
<organism evidence="2 3">
    <name type="scientific">Aminipila luticellarii</name>
    <dbReference type="NCBI Taxonomy" id="2507160"/>
    <lineage>
        <taxon>Bacteria</taxon>
        <taxon>Bacillati</taxon>
        <taxon>Bacillota</taxon>
        <taxon>Clostridia</taxon>
        <taxon>Peptostreptococcales</taxon>
        <taxon>Anaerovoracaceae</taxon>
        <taxon>Aminipila</taxon>
    </lineage>
</organism>
<feature type="region of interest" description="Disordered" evidence="1">
    <location>
        <begin position="266"/>
        <end position="298"/>
    </location>
</feature>
<evidence type="ECO:0000313" key="2">
    <source>
        <dbReference type="EMBL" id="QAT44142.1"/>
    </source>
</evidence>
<name>A0A410PYU3_9FIRM</name>
<dbReference type="InterPro" id="IPR004590">
    <property type="entry name" value="ssDNA_annealing_RecT"/>
</dbReference>
<protein>
    <submittedName>
        <fullName evidence="2">Recombinase RecT</fullName>
    </submittedName>
</protein>
<dbReference type="Proteomes" id="UP000287601">
    <property type="component" value="Chromosome"/>
</dbReference>
<sequence length="298" mass="33481">MGNEVAKKERNITDMVLGRVSQLTSRGELITPADYSPENALKSAWLILQEVKDRNQNLALNTCSKESICNALLDMVVQGLSPAKKQCYFVPYGNQLQLSRSYMGTVAVAKRFSDVKDVFANCIYEGDLFEYEIDVNTGNRKIVKHTQSFENIDITKIRGAYAVVIRENADNFVEIMTMEQIRKAWGQGATKGNSGAHKNFTEEMAKKTVINRACKMFVNTSDDSAILTEAYNRTTESDYSKEDRLIYDTDAEVIVDVEDAKKIEEMNENIFAGTPFEDEPIEAGEDEERGETDEANQG</sequence>
<dbReference type="NCBIfam" id="TIGR00616">
    <property type="entry name" value="rect"/>
    <property type="match status" value="1"/>
</dbReference>
<dbReference type="AlphaFoldDB" id="A0A410PYU3"/>
<evidence type="ECO:0000313" key="3">
    <source>
        <dbReference type="Proteomes" id="UP000287601"/>
    </source>
</evidence>
<accession>A0A410PYU3</accession>